<feature type="domain" description="Phosphatidic acid phosphatase type 2/haloperoxidase" evidence="7">
    <location>
        <begin position="142"/>
        <end position="262"/>
    </location>
</feature>
<keyword evidence="10" id="KW-1185">Reference proteome</keyword>
<evidence type="ECO:0000313" key="8">
    <source>
        <dbReference type="EMBL" id="ADO71137.1"/>
    </source>
</evidence>
<dbReference type="Gene3D" id="1.20.144.10">
    <property type="entry name" value="Phosphatidic acid phosphatase type 2/haloperoxidase"/>
    <property type="match status" value="1"/>
</dbReference>
<dbReference type="GO" id="GO:0005886">
    <property type="term" value="C:plasma membrane"/>
    <property type="evidence" value="ECO:0007669"/>
    <property type="project" value="UniProtKB-SubCell"/>
</dbReference>
<evidence type="ECO:0000256" key="3">
    <source>
        <dbReference type="ARBA" id="ARBA00022692"/>
    </source>
</evidence>
<evidence type="ECO:0000313" key="11">
    <source>
        <dbReference type="Proteomes" id="UP000032702"/>
    </source>
</evidence>
<dbReference type="RefSeq" id="WP_002619069.1">
    <property type="nucleotide sequence ID" value="NC_014623.1"/>
</dbReference>
<keyword evidence="2" id="KW-1003">Cell membrane</keyword>
<accession>Q08PS8</accession>
<evidence type="ECO:0000313" key="9">
    <source>
        <dbReference type="EMBL" id="EAU62492.1"/>
    </source>
</evidence>
<dbReference type="PANTHER" id="PTHR14969:SF62">
    <property type="entry name" value="DECAPRENYLPHOSPHORYL-5-PHOSPHORIBOSE PHOSPHATASE RV3807C-RELATED"/>
    <property type="match status" value="1"/>
</dbReference>
<dbReference type="InterPro" id="IPR000326">
    <property type="entry name" value="PAP2/HPO"/>
</dbReference>
<evidence type="ECO:0000259" key="7">
    <source>
        <dbReference type="SMART" id="SM00014"/>
    </source>
</evidence>
<dbReference type="SUPFAM" id="SSF48317">
    <property type="entry name" value="Acid phosphatase/Vanadium-dependent haloperoxidase"/>
    <property type="match status" value="1"/>
</dbReference>
<reference evidence="8 10" key="2">
    <citation type="journal article" date="2011" name="Mol. Biol. Evol.">
        <title>Comparative genomic analysis of fruiting body formation in Myxococcales.</title>
        <authorList>
            <person name="Huntley S."/>
            <person name="Hamann N."/>
            <person name="Wegener-Feldbrugge S."/>
            <person name="Treuner-Lange A."/>
            <person name="Kube M."/>
            <person name="Reinhardt R."/>
            <person name="Klages S."/>
            <person name="Muller R."/>
            <person name="Ronning C.M."/>
            <person name="Nierman W.C."/>
            <person name="Sogaard-Andersen L."/>
        </authorList>
    </citation>
    <scope>NUCLEOTIDE SEQUENCE [LARGE SCALE GENOMIC DNA]</scope>
    <source>
        <strain evidence="8 10">DW4/3-1</strain>
    </source>
</reference>
<organism evidence="9 11">
    <name type="scientific">Stigmatella aurantiaca (strain DW4/3-1)</name>
    <dbReference type="NCBI Taxonomy" id="378806"/>
    <lineage>
        <taxon>Bacteria</taxon>
        <taxon>Pseudomonadati</taxon>
        <taxon>Myxococcota</taxon>
        <taxon>Myxococcia</taxon>
        <taxon>Myxococcales</taxon>
        <taxon>Cystobacterineae</taxon>
        <taxon>Archangiaceae</taxon>
        <taxon>Stigmatella</taxon>
    </lineage>
</organism>
<gene>
    <name evidence="8" type="ordered locus">STAUR_3345</name>
    <name evidence="9" type="ORF">STIAU_4709</name>
</gene>
<reference evidence="9 11" key="1">
    <citation type="submission" date="2006-04" db="EMBL/GenBank/DDBJ databases">
        <authorList>
            <person name="Nierman W.C."/>
        </authorList>
    </citation>
    <scope>NUCLEOTIDE SEQUENCE [LARGE SCALE GENOMIC DNA]</scope>
    <source>
        <strain evidence="9 11">DW4/3-1</strain>
    </source>
</reference>
<keyword evidence="4" id="KW-0378">Hydrolase</keyword>
<dbReference type="PATRIC" id="fig|378806.16.peg.1261"/>
<dbReference type="Proteomes" id="UP000001351">
    <property type="component" value="Chromosome"/>
</dbReference>
<dbReference type="OrthoDB" id="5493667at2"/>
<dbReference type="KEGG" id="sur:STAUR_3345"/>
<evidence type="ECO:0000256" key="1">
    <source>
        <dbReference type="ARBA" id="ARBA00004651"/>
    </source>
</evidence>
<dbReference type="PANTHER" id="PTHR14969">
    <property type="entry name" value="SPHINGOSINE-1-PHOSPHATE PHOSPHOHYDROLASE"/>
    <property type="match status" value="1"/>
</dbReference>
<evidence type="ECO:0000256" key="2">
    <source>
        <dbReference type="ARBA" id="ARBA00022475"/>
    </source>
</evidence>
<comment type="subcellular location">
    <subcellularLocation>
        <location evidence="1">Cell membrane</location>
        <topology evidence="1">Multi-pass membrane protein</topology>
    </subcellularLocation>
</comment>
<name>Q08PS8_STIAD</name>
<evidence type="ECO:0000256" key="6">
    <source>
        <dbReference type="ARBA" id="ARBA00023136"/>
    </source>
</evidence>
<protein>
    <submittedName>
        <fullName evidence="8">PAP2 family protein</fullName>
    </submittedName>
    <submittedName>
        <fullName evidence="9">PAP2 superfamily protein</fullName>
    </submittedName>
</protein>
<evidence type="ECO:0000256" key="4">
    <source>
        <dbReference type="ARBA" id="ARBA00022801"/>
    </source>
</evidence>
<dbReference type="InterPro" id="IPR036938">
    <property type="entry name" value="PAP2/HPO_sf"/>
</dbReference>
<dbReference type="SMART" id="SM00014">
    <property type="entry name" value="acidPPc"/>
    <property type="match status" value="1"/>
</dbReference>
<proteinExistence type="predicted"/>
<keyword evidence="3" id="KW-0812">Transmembrane</keyword>
<dbReference type="AlphaFoldDB" id="Q08PS8"/>
<sequence length="293" mass="31100">MSFPHFILVAVPLLTALPMAQEARAPAEQAPRFHALRFDGKRDGALIGTAAVLLVGSEVFFKEDLAPATCRWCDRAPDGTETLNRLDRWGRGITGSTGKRRGTAGTWSNLVGFGVLPLGTLGAQYALSRNAGASPDIFFQDAGILVETVLLSSLVNQTTKFIAGRERPFVHVLPEAQKPLTDHPADNNLSFYSGHTSMAFSLVVSAGTVAHLRGYPHRQWIWAVGLPMATSVGLLRMGAGKHYLTDVAVGAALGTASGIALPWLLHGRTRPAPSSLSLQVTGGPRGAALSGRF</sequence>
<dbReference type="EMBL" id="AAMD01000232">
    <property type="protein sequence ID" value="EAU62492.1"/>
    <property type="molecule type" value="Genomic_DNA"/>
</dbReference>
<keyword evidence="6" id="KW-0472">Membrane</keyword>
<keyword evidence="5" id="KW-1133">Transmembrane helix</keyword>
<dbReference type="STRING" id="378806.STAUR_3345"/>
<evidence type="ECO:0000256" key="5">
    <source>
        <dbReference type="ARBA" id="ARBA00022989"/>
    </source>
</evidence>
<dbReference type="Pfam" id="PF01569">
    <property type="entry name" value="PAP2"/>
    <property type="match status" value="1"/>
</dbReference>
<dbReference type="Proteomes" id="UP000032702">
    <property type="component" value="Unassembled WGS sequence"/>
</dbReference>
<evidence type="ECO:0000313" key="10">
    <source>
        <dbReference type="Proteomes" id="UP000001351"/>
    </source>
</evidence>
<dbReference type="GO" id="GO:0016787">
    <property type="term" value="F:hydrolase activity"/>
    <property type="evidence" value="ECO:0007669"/>
    <property type="project" value="UniProtKB-KW"/>
</dbReference>
<dbReference type="HOGENOM" id="CLU_949681_0_0_7"/>
<dbReference type="EMBL" id="CP002271">
    <property type="protein sequence ID" value="ADO71137.1"/>
    <property type="molecule type" value="Genomic_DNA"/>
</dbReference>
<dbReference type="eggNOG" id="COG0671">
    <property type="taxonomic scope" value="Bacteria"/>
</dbReference>